<dbReference type="EnsemblMetazoa" id="tetur03g00160.1">
    <property type="protein sequence ID" value="tetur03g00160.1"/>
    <property type="gene ID" value="tetur03g00160"/>
</dbReference>
<evidence type="ECO:0000313" key="1">
    <source>
        <dbReference type="EnsemblMetazoa" id="tetur03g00160.1"/>
    </source>
</evidence>
<dbReference type="AlphaFoldDB" id="T1JYF3"/>
<evidence type="ECO:0008006" key="3">
    <source>
        <dbReference type="Google" id="ProtNLM"/>
    </source>
</evidence>
<sequence>MSYCFSQYNLYKQQDLLWKTSKYLEKKHPDVKCVVCTQGIPKSIQVQMDQGYAAKMDEAANRSRKNRAAWKYRNVGNILTCFKRQFFPGYIDTFDTGRGDLLVAINVPDKAYYLFAAFGAAIGLQAGGRDAANNRKRAVDGIVLAGDFNIKNLYYGRGVNLKKPRATKPQTVLCYLLLASGLLPANFKDVDRGYEIDYLCTSRNFEYKGDIKLPKPNASDHTYYGAVFDLVEDLRHEALVHQTYSAEAFEVVRNHITAVRASNPVV</sequence>
<accession>T1JYF3</accession>
<dbReference type="EMBL" id="CAEY01001105">
    <property type="status" value="NOT_ANNOTATED_CDS"/>
    <property type="molecule type" value="Genomic_DNA"/>
</dbReference>
<reference evidence="2" key="1">
    <citation type="submission" date="2011-08" db="EMBL/GenBank/DDBJ databases">
        <authorList>
            <person name="Rombauts S."/>
        </authorList>
    </citation>
    <scope>NUCLEOTIDE SEQUENCE</scope>
    <source>
        <strain evidence="2">London</strain>
    </source>
</reference>
<dbReference type="SUPFAM" id="SSF56219">
    <property type="entry name" value="DNase I-like"/>
    <property type="match status" value="1"/>
</dbReference>
<name>T1JYF3_TETUR</name>
<protein>
    <recommendedName>
        <fullName evidence="3">Endonuclease/exonuclease/phosphatase domain-containing protein</fullName>
    </recommendedName>
</protein>
<reference evidence="1" key="2">
    <citation type="submission" date="2015-06" db="UniProtKB">
        <authorList>
            <consortium name="EnsemblMetazoa"/>
        </authorList>
    </citation>
    <scope>IDENTIFICATION</scope>
</reference>
<proteinExistence type="predicted"/>
<dbReference type="HOGENOM" id="CLU_1047058_0_0_1"/>
<organism evidence="1 2">
    <name type="scientific">Tetranychus urticae</name>
    <name type="common">Two-spotted spider mite</name>
    <dbReference type="NCBI Taxonomy" id="32264"/>
    <lineage>
        <taxon>Eukaryota</taxon>
        <taxon>Metazoa</taxon>
        <taxon>Ecdysozoa</taxon>
        <taxon>Arthropoda</taxon>
        <taxon>Chelicerata</taxon>
        <taxon>Arachnida</taxon>
        <taxon>Acari</taxon>
        <taxon>Acariformes</taxon>
        <taxon>Trombidiformes</taxon>
        <taxon>Prostigmata</taxon>
        <taxon>Eleutherengona</taxon>
        <taxon>Raphignathae</taxon>
        <taxon>Tetranychoidea</taxon>
        <taxon>Tetranychidae</taxon>
        <taxon>Tetranychus</taxon>
    </lineage>
</organism>
<keyword evidence="2" id="KW-1185">Reference proteome</keyword>
<dbReference type="Proteomes" id="UP000015104">
    <property type="component" value="Unassembled WGS sequence"/>
</dbReference>
<dbReference type="InterPro" id="IPR036691">
    <property type="entry name" value="Endo/exonu/phosph_ase_sf"/>
</dbReference>
<evidence type="ECO:0000313" key="2">
    <source>
        <dbReference type="Proteomes" id="UP000015104"/>
    </source>
</evidence>